<proteinExistence type="predicted"/>
<gene>
    <name evidence="1" type="ORF">M8818_006089</name>
</gene>
<protein>
    <submittedName>
        <fullName evidence="1">Uncharacterized protein</fullName>
    </submittedName>
</protein>
<organism evidence="1 2">
    <name type="scientific">Zalaria obscura</name>
    <dbReference type="NCBI Taxonomy" id="2024903"/>
    <lineage>
        <taxon>Eukaryota</taxon>
        <taxon>Fungi</taxon>
        <taxon>Dikarya</taxon>
        <taxon>Ascomycota</taxon>
        <taxon>Pezizomycotina</taxon>
        <taxon>Dothideomycetes</taxon>
        <taxon>Dothideomycetidae</taxon>
        <taxon>Dothideales</taxon>
        <taxon>Zalariaceae</taxon>
        <taxon>Zalaria</taxon>
    </lineage>
</organism>
<reference evidence="1" key="1">
    <citation type="submission" date="2024-02" db="EMBL/GenBank/DDBJ databases">
        <title>Metagenome Assembled Genome of Zalaria obscura JY119.</title>
        <authorList>
            <person name="Vighnesh L."/>
            <person name="Jagadeeshwari U."/>
            <person name="Venkata Ramana C."/>
            <person name="Sasikala C."/>
        </authorList>
    </citation>
    <scope>NUCLEOTIDE SEQUENCE</scope>
    <source>
        <strain evidence="1">JY119</strain>
    </source>
</reference>
<dbReference type="Proteomes" id="UP001320706">
    <property type="component" value="Unassembled WGS sequence"/>
</dbReference>
<comment type="caution">
    <text evidence="1">The sequence shown here is derived from an EMBL/GenBank/DDBJ whole genome shotgun (WGS) entry which is preliminary data.</text>
</comment>
<keyword evidence="2" id="KW-1185">Reference proteome</keyword>
<evidence type="ECO:0000313" key="2">
    <source>
        <dbReference type="Proteomes" id="UP001320706"/>
    </source>
</evidence>
<evidence type="ECO:0000313" key="1">
    <source>
        <dbReference type="EMBL" id="KAK8200773.1"/>
    </source>
</evidence>
<accession>A0ACC3S7B5</accession>
<dbReference type="EMBL" id="JAMKPW020000038">
    <property type="protein sequence ID" value="KAK8200773.1"/>
    <property type="molecule type" value="Genomic_DNA"/>
</dbReference>
<name>A0ACC3S7B5_9PEZI</name>
<sequence length="156" mass="17063">MARRKSMQGAQPYGSGLSKQVLYATWTFAFCMFLPTVRPLRSAGWPARQISGSQGGLAYGWAQDNFLVCGPPLPASSSPHKARIAFRPPPSRASVAVSQASSALFDTSTPYRTRLPLSRSLLASCCNVTPTFLTRFKHAAQPNTIPPIHPLKRFDR</sequence>